<protein>
    <submittedName>
        <fullName evidence="2">RpiR family transcriptional regulator</fullName>
    </submittedName>
</protein>
<dbReference type="PANTHER" id="PTHR30514:SF18">
    <property type="entry name" value="RPIR-FAMILY TRANSCRIPTIONAL REGULATOR"/>
    <property type="match status" value="1"/>
</dbReference>
<dbReference type="PROSITE" id="PS51071">
    <property type="entry name" value="HTH_RPIR"/>
    <property type="match status" value="1"/>
</dbReference>
<dbReference type="GO" id="GO:0003677">
    <property type="term" value="F:DNA binding"/>
    <property type="evidence" value="ECO:0007669"/>
    <property type="project" value="InterPro"/>
</dbReference>
<dbReference type="PANTHER" id="PTHR30514">
    <property type="entry name" value="GLUCOKINASE"/>
    <property type="match status" value="1"/>
</dbReference>
<dbReference type="InterPro" id="IPR047640">
    <property type="entry name" value="RpiR-like"/>
</dbReference>
<dbReference type="SUPFAM" id="SSF53697">
    <property type="entry name" value="SIS domain"/>
    <property type="match status" value="1"/>
</dbReference>
<evidence type="ECO:0000313" key="2">
    <source>
        <dbReference type="EMBL" id="GGW29454.1"/>
    </source>
</evidence>
<dbReference type="RefSeq" id="WP_189633474.1">
    <property type="nucleotide sequence ID" value="NZ_BMYQ01000004.1"/>
</dbReference>
<comment type="caution">
    <text evidence="2">The sequence shown here is derived from an EMBL/GenBank/DDBJ whole genome shotgun (WGS) entry which is preliminary data.</text>
</comment>
<organism evidence="2 3">
    <name type="scientific">Gemmobacter lanyuensis</name>
    <dbReference type="NCBI Taxonomy" id="1054497"/>
    <lineage>
        <taxon>Bacteria</taxon>
        <taxon>Pseudomonadati</taxon>
        <taxon>Pseudomonadota</taxon>
        <taxon>Alphaproteobacteria</taxon>
        <taxon>Rhodobacterales</taxon>
        <taxon>Paracoccaceae</taxon>
        <taxon>Gemmobacter</taxon>
    </lineage>
</organism>
<evidence type="ECO:0000313" key="3">
    <source>
        <dbReference type="Proteomes" id="UP000628984"/>
    </source>
</evidence>
<proteinExistence type="predicted"/>
<dbReference type="InterPro" id="IPR046348">
    <property type="entry name" value="SIS_dom_sf"/>
</dbReference>
<dbReference type="SUPFAM" id="SSF46689">
    <property type="entry name" value="Homeodomain-like"/>
    <property type="match status" value="1"/>
</dbReference>
<dbReference type="InterPro" id="IPR036388">
    <property type="entry name" value="WH-like_DNA-bd_sf"/>
</dbReference>
<dbReference type="Gene3D" id="1.10.10.10">
    <property type="entry name" value="Winged helix-like DNA-binding domain superfamily/Winged helix DNA-binding domain"/>
    <property type="match status" value="1"/>
</dbReference>
<dbReference type="Gene3D" id="3.40.50.10490">
    <property type="entry name" value="Glucose-6-phosphate isomerase like protein, domain 1"/>
    <property type="match status" value="1"/>
</dbReference>
<dbReference type="Pfam" id="PF01418">
    <property type="entry name" value="HTH_6"/>
    <property type="match status" value="1"/>
</dbReference>
<dbReference type="AlphaFoldDB" id="A0A918ITQ6"/>
<reference evidence="2" key="1">
    <citation type="journal article" date="2014" name="Int. J. Syst. Evol. Microbiol.">
        <title>Complete genome sequence of Corynebacterium casei LMG S-19264T (=DSM 44701T), isolated from a smear-ripened cheese.</title>
        <authorList>
            <consortium name="US DOE Joint Genome Institute (JGI-PGF)"/>
            <person name="Walter F."/>
            <person name="Albersmeier A."/>
            <person name="Kalinowski J."/>
            <person name="Ruckert C."/>
        </authorList>
    </citation>
    <scope>NUCLEOTIDE SEQUENCE</scope>
    <source>
        <strain evidence="2">KCTC 23714</strain>
    </source>
</reference>
<dbReference type="Proteomes" id="UP000628984">
    <property type="component" value="Unassembled WGS sequence"/>
</dbReference>
<feature type="domain" description="HTH rpiR-type" evidence="1">
    <location>
        <begin position="3"/>
        <end position="79"/>
    </location>
</feature>
<evidence type="ECO:0000259" key="1">
    <source>
        <dbReference type="PROSITE" id="PS51071"/>
    </source>
</evidence>
<dbReference type="EMBL" id="BMYQ01000004">
    <property type="protein sequence ID" value="GGW29454.1"/>
    <property type="molecule type" value="Genomic_DNA"/>
</dbReference>
<dbReference type="GO" id="GO:1901135">
    <property type="term" value="P:carbohydrate derivative metabolic process"/>
    <property type="evidence" value="ECO:0007669"/>
    <property type="project" value="InterPro"/>
</dbReference>
<accession>A0A918ITQ6</accession>
<keyword evidence="3" id="KW-1185">Reference proteome</keyword>
<dbReference type="GO" id="GO:0003700">
    <property type="term" value="F:DNA-binding transcription factor activity"/>
    <property type="evidence" value="ECO:0007669"/>
    <property type="project" value="InterPro"/>
</dbReference>
<dbReference type="InterPro" id="IPR000281">
    <property type="entry name" value="HTH_RpiR"/>
</dbReference>
<dbReference type="InterPro" id="IPR009057">
    <property type="entry name" value="Homeodomain-like_sf"/>
</dbReference>
<reference evidence="2" key="2">
    <citation type="submission" date="2020-09" db="EMBL/GenBank/DDBJ databases">
        <authorList>
            <person name="Sun Q."/>
            <person name="Kim S."/>
        </authorList>
    </citation>
    <scope>NUCLEOTIDE SEQUENCE</scope>
    <source>
        <strain evidence="2">KCTC 23714</strain>
    </source>
</reference>
<sequence>MEQDLRNRLQHSLQGATRAEAALAGWLLNNLDQLPFETAASVAGHAGVSEATVGRYCRSLGYAHFKALKTALQDQRRDGAWRGGDWLRDFAARGAEADDIGLQREVLAILRNHETARSPEFHRVAHRLATVPQVFVAGFQTERGHASCLAHMLQYLRPGVQLADVEGGHFSEILLAPPGQVALVLFDARRYSRLTEALARQARAAGVPVTLITDPHCGWAHGVVDELFTVPTDFNLFWDATSAFASLSGLLVNAVFRELGPEVEARMSRVSALHGAFIGHTTAGQGR</sequence>
<gene>
    <name evidence="2" type="ORF">GCM10011452_17510</name>
</gene>
<dbReference type="GO" id="GO:0097367">
    <property type="term" value="F:carbohydrate derivative binding"/>
    <property type="evidence" value="ECO:0007669"/>
    <property type="project" value="InterPro"/>
</dbReference>
<name>A0A918ITQ6_9RHOB</name>